<name>A0A0C3DXZ6_9AGAM</name>
<keyword evidence="3" id="KW-1185">Reference proteome</keyword>
<proteinExistence type="predicted"/>
<protein>
    <submittedName>
        <fullName evidence="2">Uncharacterized protein</fullName>
    </submittedName>
</protein>
<reference evidence="3" key="2">
    <citation type="submission" date="2015-01" db="EMBL/GenBank/DDBJ databases">
        <title>Evolutionary Origins and Diversification of the Mycorrhizal Mutualists.</title>
        <authorList>
            <consortium name="DOE Joint Genome Institute"/>
            <consortium name="Mycorrhizal Genomics Consortium"/>
            <person name="Kohler A."/>
            <person name="Kuo A."/>
            <person name="Nagy L.G."/>
            <person name="Floudas D."/>
            <person name="Copeland A."/>
            <person name="Barry K.W."/>
            <person name="Cichocki N."/>
            <person name="Veneault-Fourrey C."/>
            <person name="LaButti K."/>
            <person name="Lindquist E.A."/>
            <person name="Lipzen A."/>
            <person name="Lundell T."/>
            <person name="Morin E."/>
            <person name="Murat C."/>
            <person name="Riley R."/>
            <person name="Ohm R."/>
            <person name="Sun H."/>
            <person name="Tunlid A."/>
            <person name="Henrissat B."/>
            <person name="Grigoriev I.V."/>
            <person name="Hibbett D.S."/>
            <person name="Martin F."/>
        </authorList>
    </citation>
    <scope>NUCLEOTIDE SEQUENCE [LARGE SCALE GENOMIC DNA]</scope>
    <source>
        <strain evidence="3">Foug A</strain>
    </source>
</reference>
<dbReference type="InParanoid" id="A0A0C3DXZ6"/>
<accession>A0A0C3DXZ6</accession>
<dbReference type="OrthoDB" id="2687259at2759"/>
<dbReference type="STRING" id="1036808.A0A0C3DXZ6"/>
<evidence type="ECO:0000256" key="1">
    <source>
        <dbReference type="SAM" id="MobiDB-lite"/>
    </source>
</evidence>
<dbReference type="Pfam" id="PF18759">
    <property type="entry name" value="Plavaka"/>
    <property type="match status" value="1"/>
</dbReference>
<feature type="region of interest" description="Disordered" evidence="1">
    <location>
        <begin position="840"/>
        <end position="887"/>
    </location>
</feature>
<dbReference type="Proteomes" id="UP000053989">
    <property type="component" value="Unassembled WGS sequence"/>
</dbReference>
<evidence type="ECO:0000313" key="3">
    <source>
        <dbReference type="Proteomes" id="UP000053989"/>
    </source>
</evidence>
<dbReference type="HOGENOM" id="CLU_002498_0_1_1"/>
<dbReference type="AlphaFoldDB" id="A0A0C3DXZ6"/>
<organism evidence="2 3">
    <name type="scientific">Scleroderma citrinum Foug A</name>
    <dbReference type="NCBI Taxonomy" id="1036808"/>
    <lineage>
        <taxon>Eukaryota</taxon>
        <taxon>Fungi</taxon>
        <taxon>Dikarya</taxon>
        <taxon>Basidiomycota</taxon>
        <taxon>Agaricomycotina</taxon>
        <taxon>Agaricomycetes</taxon>
        <taxon>Agaricomycetidae</taxon>
        <taxon>Boletales</taxon>
        <taxon>Sclerodermatineae</taxon>
        <taxon>Sclerodermataceae</taxon>
        <taxon>Scleroderma</taxon>
    </lineage>
</organism>
<feature type="compositionally biased region" description="Acidic residues" evidence="1">
    <location>
        <begin position="854"/>
        <end position="872"/>
    </location>
</feature>
<dbReference type="InterPro" id="IPR041078">
    <property type="entry name" value="Plavaka"/>
</dbReference>
<dbReference type="EMBL" id="KN822022">
    <property type="protein sequence ID" value="KIM65445.1"/>
    <property type="molecule type" value="Genomic_DNA"/>
</dbReference>
<reference evidence="2 3" key="1">
    <citation type="submission" date="2014-04" db="EMBL/GenBank/DDBJ databases">
        <authorList>
            <consortium name="DOE Joint Genome Institute"/>
            <person name="Kuo A."/>
            <person name="Kohler A."/>
            <person name="Nagy L.G."/>
            <person name="Floudas D."/>
            <person name="Copeland A."/>
            <person name="Barry K.W."/>
            <person name="Cichocki N."/>
            <person name="Veneault-Fourrey C."/>
            <person name="LaButti K."/>
            <person name="Lindquist E.A."/>
            <person name="Lipzen A."/>
            <person name="Lundell T."/>
            <person name="Morin E."/>
            <person name="Murat C."/>
            <person name="Sun H."/>
            <person name="Tunlid A."/>
            <person name="Henrissat B."/>
            <person name="Grigoriev I.V."/>
            <person name="Hibbett D.S."/>
            <person name="Martin F."/>
            <person name="Nordberg H.P."/>
            <person name="Cantor M.N."/>
            <person name="Hua S.X."/>
        </authorList>
    </citation>
    <scope>NUCLEOTIDE SEQUENCE [LARGE SCALE GENOMIC DNA]</scope>
    <source>
        <strain evidence="2 3">Foug A</strain>
    </source>
</reference>
<evidence type="ECO:0000313" key="2">
    <source>
        <dbReference type="EMBL" id="KIM65445.1"/>
    </source>
</evidence>
<sequence>MDLGQAGIPEADTPNLAIPEHRTEAEEHLATPSLPEPARESDKVYSLPIINPDTDNSFGKAGLSVPREDNFTRPVETILHGSNPFHPYPNETSLLLGDWYWNEGHQKSQSSFRKLLDIIGHPEYRPEDVQNTNWTAIDQKLGSSSIGDETGTDCEWLDVDSGWKKSDICICIPFHRRTGNPGSKEYVVKDFHYRSLVEIIRENLCWHPPHKTRDVRVYGELYASESFLAAHCQLQDSPPENGYATHLTAFGMAKLWPLYVYMGNELKYMCCRPLSNLCSHAAYFRTLPDAFKDFAAENSGGNALGDNFFTHSHRELFHAQWKILLDDEFIEAHHHGIVCQCYDGIYRRLYPHIFTYSADYPEKVLIATIHNMGECLCPRCLIPKSRVHQIATARDILHRKVFARCDTKERRDKVATARQLIYEKHYAVHTPQFEELLKDKSLVPTLNAFSERLGATGFDLFRMLVVDLLHEFELGVWKAIFTHLLRLLDAAKQNMVHELDHRYRAVPTFGHDTIRHFRSNSSEMKKMAARDFEDLLLACTRCIRSKLAALRTAQMESLANNPEDRYHIGQTQNFLEDLILFVGKNSDDPFTKNFILRLKAHLLPCARALHQVDVFADLSGPPVTVDTPDAEDLSTLNQVIFHKNHIYRHHLFQVNYTTYDVRHAQDTINPCTDHRDVMLLAPLQSAHPFLYAHVLGIFHANDIYTGQGSKDYLPRHMEFLWVRWFEVVDVPAGWEHTALDRLRFVPTVQDDAYGFVEPASVLRGCHLIPAFASGKIHPDGVLPSRSGREADWKHYYVNRFVDRDMLLRYHWGQGIGHAYSHLTWTEVDPHDDPIPTLVNSHNSDNFKPGRADDQVEIPDTPDDWEDVEEDSNNSESGESIIDQDEGWRDSEEEVLIATLCELELVHPGIDVLEYDDYRY</sequence>
<gene>
    <name evidence="2" type="ORF">SCLCIDRAFT_22648</name>
</gene>